<protein>
    <recommendedName>
        <fullName evidence="6">HAT C-terminal dimerisation domain-containing protein</fullName>
    </recommendedName>
</protein>
<dbReference type="PANTHER" id="PTHR46481:SF10">
    <property type="entry name" value="ZINC FINGER BED DOMAIN-CONTAINING PROTEIN 39"/>
    <property type="match status" value="1"/>
</dbReference>
<feature type="domain" description="HAT C-terminal dimerisation" evidence="6">
    <location>
        <begin position="354"/>
        <end position="419"/>
    </location>
</feature>
<dbReference type="InterPro" id="IPR012337">
    <property type="entry name" value="RNaseH-like_sf"/>
</dbReference>
<evidence type="ECO:0000256" key="5">
    <source>
        <dbReference type="ARBA" id="ARBA00023242"/>
    </source>
</evidence>
<organism evidence="7 8">
    <name type="scientific">Rhizoctonia solani</name>
    <dbReference type="NCBI Taxonomy" id="456999"/>
    <lineage>
        <taxon>Eukaryota</taxon>
        <taxon>Fungi</taxon>
        <taxon>Dikarya</taxon>
        <taxon>Basidiomycota</taxon>
        <taxon>Agaricomycotina</taxon>
        <taxon>Agaricomycetes</taxon>
        <taxon>Cantharellales</taxon>
        <taxon>Ceratobasidiaceae</taxon>
        <taxon>Rhizoctonia</taxon>
    </lineage>
</organism>
<comment type="subcellular location">
    <subcellularLocation>
        <location evidence="1">Nucleus</location>
    </subcellularLocation>
</comment>
<dbReference type="GO" id="GO:0008270">
    <property type="term" value="F:zinc ion binding"/>
    <property type="evidence" value="ECO:0007669"/>
    <property type="project" value="UniProtKB-KW"/>
</dbReference>
<comment type="caution">
    <text evidence="7">The sequence shown here is derived from an EMBL/GenBank/DDBJ whole genome shotgun (WGS) entry which is preliminary data.</text>
</comment>
<keyword evidence="2" id="KW-0479">Metal-binding</keyword>
<keyword evidence="3" id="KW-0863">Zinc-finger</keyword>
<dbReference type="GO" id="GO:0005634">
    <property type="term" value="C:nucleus"/>
    <property type="evidence" value="ECO:0007669"/>
    <property type="project" value="UniProtKB-SubCell"/>
</dbReference>
<dbReference type="Proteomes" id="UP000663827">
    <property type="component" value="Unassembled WGS sequence"/>
</dbReference>
<evidence type="ECO:0000256" key="4">
    <source>
        <dbReference type="ARBA" id="ARBA00022833"/>
    </source>
</evidence>
<dbReference type="Pfam" id="PF05699">
    <property type="entry name" value="Dimer_Tnp_hAT"/>
    <property type="match status" value="1"/>
</dbReference>
<evidence type="ECO:0000256" key="3">
    <source>
        <dbReference type="ARBA" id="ARBA00022771"/>
    </source>
</evidence>
<evidence type="ECO:0000256" key="1">
    <source>
        <dbReference type="ARBA" id="ARBA00004123"/>
    </source>
</evidence>
<evidence type="ECO:0000256" key="2">
    <source>
        <dbReference type="ARBA" id="ARBA00022723"/>
    </source>
</evidence>
<dbReference type="SUPFAM" id="SSF53098">
    <property type="entry name" value="Ribonuclease H-like"/>
    <property type="match status" value="1"/>
</dbReference>
<sequence length="474" mass="53008">MMEKNMADAVSTTITELGISDKILALVSDNASNNGTLIHHLSANLQKSAPNSRWNGSGGHIRCLAHIIHLAVMSLLRGIKAVPASTNMRDFKHDDHALTVEEAELIVADSNLEALEADDQELADPSIDLQSGIEKIRKISRIVRSSPQRMELFKTIAERIEEDNERHAKSQNIAYKKKSIKHLILDVITRWGSTFYMLERALEFSEAIDALTNHSKFKIFRPYALSSNDWAAIQIACKWLKFFRAALTRISGEKYPTLSFSLHIYFVLIAYVFELEKEPLAQQNPAVLNGIRSCKSKLQEFLDKSTRDSEYYYYAMATQTQPGVHTADEFEYAMKASMPQWLHQTQEPTSLAREIHEYLAEPTTTTEPLEWWSKHQSRFPRLAAMARDYLCIPGSSVAVERVLSTGRDLISLRRASLKGINIAASSNELGSPECCGRASASVEHAVALRMGYSTVNAAKPHWGSVVLEGGIVTA</sequence>
<accession>A0A8H3HXA1</accession>
<dbReference type="InterPro" id="IPR052035">
    <property type="entry name" value="ZnF_BED_domain_contain"/>
</dbReference>
<keyword evidence="4" id="KW-0862">Zinc</keyword>
<dbReference type="PANTHER" id="PTHR46481">
    <property type="entry name" value="ZINC FINGER BED DOMAIN-CONTAINING PROTEIN 4"/>
    <property type="match status" value="1"/>
</dbReference>
<evidence type="ECO:0000313" key="7">
    <source>
        <dbReference type="EMBL" id="CAE7119567.1"/>
    </source>
</evidence>
<proteinExistence type="predicted"/>
<evidence type="ECO:0000313" key="8">
    <source>
        <dbReference type="Proteomes" id="UP000663827"/>
    </source>
</evidence>
<dbReference type="EMBL" id="CAJNJQ010001098">
    <property type="protein sequence ID" value="CAE7119567.1"/>
    <property type="molecule type" value="Genomic_DNA"/>
</dbReference>
<dbReference type="InterPro" id="IPR008906">
    <property type="entry name" value="HATC_C_dom"/>
</dbReference>
<keyword evidence="5" id="KW-0539">Nucleus</keyword>
<reference evidence="7" key="1">
    <citation type="submission" date="2021-01" db="EMBL/GenBank/DDBJ databases">
        <authorList>
            <person name="Kaushik A."/>
        </authorList>
    </citation>
    <scope>NUCLEOTIDE SEQUENCE</scope>
    <source>
        <strain evidence="7">AG5</strain>
    </source>
</reference>
<gene>
    <name evidence="7" type="ORF">RDB_LOCUS54953</name>
</gene>
<dbReference type="GO" id="GO:0046983">
    <property type="term" value="F:protein dimerization activity"/>
    <property type="evidence" value="ECO:0007669"/>
    <property type="project" value="InterPro"/>
</dbReference>
<dbReference type="AlphaFoldDB" id="A0A8H3HXA1"/>
<evidence type="ECO:0000259" key="6">
    <source>
        <dbReference type="Pfam" id="PF05699"/>
    </source>
</evidence>
<name>A0A8H3HXA1_9AGAM</name>